<evidence type="ECO:0000313" key="2">
    <source>
        <dbReference type="EMBL" id="OEV12622.1"/>
    </source>
</evidence>
<feature type="region of interest" description="Disordered" evidence="1">
    <location>
        <begin position="262"/>
        <end position="287"/>
    </location>
</feature>
<dbReference type="SUPFAM" id="SSF52540">
    <property type="entry name" value="P-loop containing nucleoside triphosphate hydrolases"/>
    <property type="match status" value="1"/>
</dbReference>
<evidence type="ECO:0000256" key="1">
    <source>
        <dbReference type="SAM" id="MobiDB-lite"/>
    </source>
</evidence>
<proteinExistence type="predicted"/>
<accession>A0A1E7L8S8</accession>
<keyword evidence="3" id="KW-1185">Reference proteome</keyword>
<sequence>MDAGPPVLWLGGAPGAGKTTVARLLARRHGLRWYSADAHTWEHRDRALAEGHPGAVRWESLSRTERWTGTDEELLAMSLHRERGAMIADDVRALPPGPLTIAEGTPVTPAAVAAAVPAVDRALWLLPTPAVQRDRLLRRGMSPEDGAFRLYRRLLTEIEDEVASYGVRTLTLDGTQSPEETAAAVEQVFADALAEGPKAASAPERRALLRHGNRAVVVQHQQFFARPWAPPDPGTQQWPFACECGETSCAEDVGMAPARFPCPPDPASPPVLAPGHDCPPWPVSSPG</sequence>
<organism evidence="2 3">
    <name type="scientific">Streptomyces nanshensis</name>
    <dbReference type="NCBI Taxonomy" id="518642"/>
    <lineage>
        <taxon>Bacteria</taxon>
        <taxon>Bacillati</taxon>
        <taxon>Actinomycetota</taxon>
        <taxon>Actinomycetes</taxon>
        <taxon>Kitasatosporales</taxon>
        <taxon>Streptomycetaceae</taxon>
        <taxon>Streptomyces</taxon>
    </lineage>
</organism>
<evidence type="ECO:0000313" key="3">
    <source>
        <dbReference type="Proteomes" id="UP000176005"/>
    </source>
</evidence>
<dbReference type="AlphaFoldDB" id="A0A1E7L8S8"/>
<name>A0A1E7L8S8_9ACTN</name>
<dbReference type="InterPro" id="IPR027417">
    <property type="entry name" value="P-loop_NTPase"/>
</dbReference>
<dbReference type="Proteomes" id="UP000176005">
    <property type="component" value="Unassembled WGS sequence"/>
</dbReference>
<dbReference type="EMBL" id="LJGW01000128">
    <property type="protein sequence ID" value="OEV12622.1"/>
    <property type="molecule type" value="Genomic_DNA"/>
</dbReference>
<dbReference type="Gene3D" id="3.40.50.300">
    <property type="entry name" value="P-loop containing nucleotide triphosphate hydrolases"/>
    <property type="match status" value="1"/>
</dbReference>
<dbReference type="PATRIC" id="fig|518642.10.peg.1624"/>
<gene>
    <name evidence="2" type="ORF">AN218_07485</name>
</gene>
<dbReference type="RefSeq" id="WP_070015968.1">
    <property type="nucleotide sequence ID" value="NZ_LJGW01000128.1"/>
</dbReference>
<protein>
    <submittedName>
        <fullName evidence="2">Uncharacterized protein</fullName>
    </submittedName>
</protein>
<reference evidence="2 3" key="1">
    <citation type="journal article" date="2016" name="Front. Microbiol.">
        <title>Comparative Genomics Analysis of Streptomyces Species Reveals Their Adaptation to the Marine Environment and Their Diversity at the Genomic Level.</title>
        <authorList>
            <person name="Tian X."/>
            <person name="Zhang Z."/>
            <person name="Yang T."/>
            <person name="Chen M."/>
            <person name="Li J."/>
            <person name="Chen F."/>
            <person name="Yang J."/>
            <person name="Li W."/>
            <person name="Zhang B."/>
            <person name="Zhang Z."/>
            <person name="Wu J."/>
            <person name="Zhang C."/>
            <person name="Long L."/>
            <person name="Xiao J."/>
        </authorList>
    </citation>
    <scope>NUCLEOTIDE SEQUENCE [LARGE SCALE GENOMIC DNA]</scope>
    <source>
        <strain evidence="2 3">SCSIO 10429</strain>
    </source>
</reference>
<comment type="caution">
    <text evidence="2">The sequence shown here is derived from an EMBL/GenBank/DDBJ whole genome shotgun (WGS) entry which is preliminary data.</text>
</comment>